<sequence length="587" mass="65754">MNEVEPASQATPSRLPPPTYLQSLVASVGLLALSLLCLPGTFGITLIAFIWTHLNGTSLKSSTPLPGVTQKTVLVTGARSNKALALMRALKRAGHRVIAAEEREWGVLACARFSRAVDKYFILPDAPPDDHVQTTFNPYIDVIKYIVVTERVDAWIPCSSVHGTILDSEAAREIKEGGWGGSGKGRSCDVFIQHPDIAGALHWKDRFTDLLVQLGFPVPEGRCITNIAQALDFLHAPDRASHAYILKCLTLDDLARDDFTLLPLGSREETLAHLKKMPTPMSNYIPFMLQRFLKGPEYCCHVAARNGEITAFVACRSSEMLMRYVDVNTLDAKEAKMGKMIEQWVADFLERWKVKLVGKGPRSYERELTGHFSFDFIWEEEEEVLYAIECNVRAHTAICLFSTATPELAESYLVTTSPPFSRPPPQSVPVSWITHALPLAVLHTFLRLPLVRMIPPHIWGSVHPGLTHLATELLDNHDPTASPRPSDTPLSILTRFLIGTFLPEFILNIYRGVVAQTRTLDLEENLVRGTDAGFGRGERDAYWDWTDPVPFFVLAHVTWVWLWVRLVVGRGGKWRRVNVSTERIFEC</sequence>
<feature type="transmembrane region" description="Helical" evidence="1">
    <location>
        <begin position="20"/>
        <end position="51"/>
    </location>
</feature>
<proteinExistence type="predicted"/>
<keyword evidence="1" id="KW-1133">Transmembrane helix</keyword>
<name>A0A4V3XF41_9APHY</name>
<dbReference type="SUPFAM" id="SSF56059">
    <property type="entry name" value="Glutathione synthetase ATP-binding domain-like"/>
    <property type="match status" value="1"/>
</dbReference>
<dbReference type="InterPro" id="IPR036291">
    <property type="entry name" value="NAD(P)-bd_dom_sf"/>
</dbReference>
<dbReference type="Gene3D" id="3.40.50.20">
    <property type="match status" value="1"/>
</dbReference>
<dbReference type="EMBL" id="SGPM01000762">
    <property type="protein sequence ID" value="THH16073.1"/>
    <property type="molecule type" value="Genomic_DNA"/>
</dbReference>
<dbReference type="OrthoDB" id="186626at2759"/>
<evidence type="ECO:0000313" key="2">
    <source>
        <dbReference type="EMBL" id="THH16073.1"/>
    </source>
</evidence>
<keyword evidence="3" id="KW-1185">Reference proteome</keyword>
<evidence type="ECO:0000313" key="3">
    <source>
        <dbReference type="Proteomes" id="UP000308730"/>
    </source>
</evidence>
<reference evidence="2 3" key="1">
    <citation type="submission" date="2019-02" db="EMBL/GenBank/DDBJ databases">
        <title>Genome sequencing of the rare red list fungi Antrodiella citrinella (Flaviporus citrinellus).</title>
        <authorList>
            <person name="Buettner E."/>
            <person name="Kellner H."/>
        </authorList>
    </citation>
    <scope>NUCLEOTIDE SEQUENCE [LARGE SCALE GENOMIC DNA]</scope>
    <source>
        <strain evidence="2 3">DSM 108506</strain>
    </source>
</reference>
<dbReference type="AlphaFoldDB" id="A0A4V3XF41"/>
<dbReference type="Proteomes" id="UP000308730">
    <property type="component" value="Unassembled WGS sequence"/>
</dbReference>
<evidence type="ECO:0000256" key="1">
    <source>
        <dbReference type="SAM" id="Phobius"/>
    </source>
</evidence>
<keyword evidence="1" id="KW-0812">Transmembrane</keyword>
<organism evidence="2 3">
    <name type="scientific">Antrodiella citrinella</name>
    <dbReference type="NCBI Taxonomy" id="2447956"/>
    <lineage>
        <taxon>Eukaryota</taxon>
        <taxon>Fungi</taxon>
        <taxon>Dikarya</taxon>
        <taxon>Basidiomycota</taxon>
        <taxon>Agaricomycotina</taxon>
        <taxon>Agaricomycetes</taxon>
        <taxon>Polyporales</taxon>
        <taxon>Steccherinaceae</taxon>
        <taxon>Antrodiella</taxon>
    </lineage>
</organism>
<dbReference type="Gene3D" id="3.30.470.20">
    <property type="entry name" value="ATP-grasp fold, B domain"/>
    <property type="match status" value="1"/>
</dbReference>
<protein>
    <recommendedName>
        <fullName evidence="4">ATP-grasp domain-containing protein</fullName>
    </recommendedName>
</protein>
<evidence type="ECO:0008006" key="4">
    <source>
        <dbReference type="Google" id="ProtNLM"/>
    </source>
</evidence>
<keyword evidence="1" id="KW-0472">Membrane</keyword>
<dbReference type="SUPFAM" id="SSF51735">
    <property type="entry name" value="NAD(P)-binding Rossmann-fold domains"/>
    <property type="match status" value="1"/>
</dbReference>
<gene>
    <name evidence="2" type="ORF">EUX98_g9360</name>
</gene>
<comment type="caution">
    <text evidence="2">The sequence shown here is derived from an EMBL/GenBank/DDBJ whole genome shotgun (WGS) entry which is preliminary data.</text>
</comment>
<accession>A0A4V3XF41</accession>